<dbReference type="InterPro" id="IPR047252">
    <property type="entry name" value="TP53BP1-like"/>
</dbReference>
<dbReference type="GO" id="GO:0045944">
    <property type="term" value="P:positive regulation of transcription by RNA polymerase II"/>
    <property type="evidence" value="ECO:0007669"/>
    <property type="project" value="TreeGrafter"/>
</dbReference>
<dbReference type="Proteomes" id="UP000694523">
    <property type="component" value="Unplaced"/>
</dbReference>
<dbReference type="GO" id="GO:0005634">
    <property type="term" value="C:nucleus"/>
    <property type="evidence" value="ECO:0007669"/>
    <property type="project" value="UniProtKB-SubCell"/>
</dbReference>
<feature type="region of interest" description="Disordered" evidence="4">
    <location>
        <begin position="846"/>
        <end position="905"/>
    </location>
</feature>
<evidence type="ECO:0000256" key="3">
    <source>
        <dbReference type="ARBA" id="ARBA00023242"/>
    </source>
</evidence>
<dbReference type="SUPFAM" id="SSF52113">
    <property type="entry name" value="BRCT domain"/>
    <property type="match status" value="1"/>
</dbReference>
<feature type="compositionally biased region" description="Polar residues" evidence="4">
    <location>
        <begin position="253"/>
        <end position="265"/>
    </location>
</feature>
<dbReference type="FunFam" id="2.30.30.140:FF:000021">
    <property type="entry name" value="Tumor suppressor p53-binding protein 1"/>
    <property type="match status" value="1"/>
</dbReference>
<feature type="region of interest" description="Disordered" evidence="4">
    <location>
        <begin position="177"/>
        <end position="400"/>
    </location>
</feature>
<name>A0A8C6TGY8_9GOBI</name>
<dbReference type="InterPro" id="IPR047249">
    <property type="entry name" value="BRCT_p53bp1-like_rpt1"/>
</dbReference>
<comment type="subcellular location">
    <subcellularLocation>
        <location evidence="1">Nucleus</location>
    </subcellularLocation>
</comment>
<evidence type="ECO:0000259" key="5">
    <source>
        <dbReference type="Pfam" id="PF09038"/>
    </source>
</evidence>
<feature type="domain" description="Tumour suppressor p53-binding protein-1 Tudor" evidence="5">
    <location>
        <begin position="927"/>
        <end position="1053"/>
    </location>
</feature>
<dbReference type="GO" id="GO:0000077">
    <property type="term" value="P:DNA damage checkpoint signaling"/>
    <property type="evidence" value="ECO:0007669"/>
    <property type="project" value="TreeGrafter"/>
</dbReference>
<dbReference type="PANTHER" id="PTHR15321">
    <property type="entry name" value="TUMOR SUPPRESSOR P53-BINDING PROTEIN 1"/>
    <property type="match status" value="1"/>
</dbReference>
<keyword evidence="3" id="KW-0539">Nucleus</keyword>
<evidence type="ECO:0000256" key="1">
    <source>
        <dbReference type="ARBA" id="ARBA00004123"/>
    </source>
</evidence>
<feature type="compositionally biased region" description="Polar residues" evidence="4">
    <location>
        <begin position="415"/>
        <end position="435"/>
    </location>
</feature>
<dbReference type="CDD" id="cd17745">
    <property type="entry name" value="BRCT_p53bp1_rpt1"/>
    <property type="match status" value="1"/>
</dbReference>
<feature type="compositionally biased region" description="Polar residues" evidence="4">
    <location>
        <begin position="75"/>
        <end position="92"/>
    </location>
</feature>
<reference evidence="6" key="2">
    <citation type="submission" date="2025-09" db="UniProtKB">
        <authorList>
            <consortium name="Ensembl"/>
        </authorList>
    </citation>
    <scope>IDENTIFICATION</scope>
</reference>
<sequence length="1239" mass="132135">SPGAPSLGGLESSLPHSEPPCLIVEDSQPDSLGIEDDPENSYRALLAKRLTTLQPREPSPVLVRKGASQFGFLELSQSQDLGSEPAQDQTGTRPDEPSGSFPKPQLRPGPHVSVDVLLHSQNQEHDEMLSSQEDLFDKKDSSTFGFKFVNNRNTWTPLTPLTLVVCVCRGSVDFVAPTPDNFTPMIVPSSPTELPPHTDEPMDTSLPPTGQSERREPGPASSTPVSQNTPGFEPERPLSVPSQPDFSHDVFAPTQSQGGSSQSLRAPSASAAFSESSLNVCINTEPRDDDEEATQIEQMEDETSPLKAATNSQNSQLKSSQVGGSQGVANQAEKLTVESQNRMSSQEVKNSPETPKQGPNSNRNSQECLMLNVKDANSGNKLSPGSAKANSQPTGSVTNAIANEKAVLDALQAKSMSKGNAKANSQPAGSVTDVTVNEEAVLNASQTKRMSQESAKANSQPTGSVQEAVSGSQSNVLNVVNDKKPRNLSQGSAKANSQPTGSVTDMTAEHKAVLGASQAKTMNVDNEKVSQGNAKASSQPTGSVTNTIAMEKAVLDASLAKRMSQGSAKANSQPTRSEAEEVRTSQSKKLSANSENAVQNTVGRSRTIGGAASGTEREVSLGLISFHFTLPKEGELIGPSVSATPPQIGALQQAVRHSTPIGQCLSLMTSQAAEATPLTPSLSPMAEVLSLSQNSDVSAAGSDIAAEGGDADGKLSLRMKLVTPVEEGSSERFSLQREYTRSSVSVCIVRPSLTEDDPGTGSKTTAKSTNRNCSTLMFSVYTQTDPETPPPRRAGPAHRRHVRTVQEVRTTVTRIITDVYYEDGKEVDRTVTQESDEPVVQFQVMDVSPSRTGSSSLTSGDLADISSSTCTTGTTSSSAAGTTSNERPEFLPPPSRGAKTTRVPPAGLAQDSLSQASDSSPGPQSGGSSFVGLRVVAKWSSNGYFYSDSGGGASTGTAPGENRFRLRFDDGYECELWARDILLCDPIPLETEVTALNPDQTYTTGVVKAHRMEGLELQYCVERGEQRVWFSRGSVILSLDQGNRLREHHSLGPYQPPTGLGKASDISLDNLMEGKRKRRAGQSGLNTPTRSPRVRTKPTSSPSPSSDQSPGPAPGSKRKLGSDRTPAAKRGFHDGFAVSSPQCEAAYRSLLIADQHCCNRKYLLCVASGVPCVSHLWVRDCCLDNSLHNFRNYLLPAGAGPEGGVKEWSVLHLDTPHRQRRFQTLRLNFIQHHRSTLKT</sequence>
<feature type="compositionally biased region" description="Polar residues" evidence="4">
    <location>
        <begin position="337"/>
        <end position="367"/>
    </location>
</feature>
<dbReference type="InterPro" id="IPR036420">
    <property type="entry name" value="BRCT_dom_sf"/>
</dbReference>
<dbReference type="Gene3D" id="2.30.30.30">
    <property type="match status" value="1"/>
</dbReference>
<dbReference type="AlphaFoldDB" id="A0A8C6TGY8"/>
<feature type="region of interest" description="Disordered" evidence="4">
    <location>
        <begin position="782"/>
        <end position="801"/>
    </location>
</feature>
<dbReference type="SUPFAM" id="SSF63748">
    <property type="entry name" value="Tudor/PWWP/MBT"/>
    <property type="match status" value="2"/>
</dbReference>
<keyword evidence="7" id="KW-1185">Reference proteome</keyword>
<dbReference type="InterPro" id="IPR014722">
    <property type="entry name" value="Rib_uL2_dom2"/>
</dbReference>
<dbReference type="Ensembl" id="ENSNMLT00000023914.1">
    <property type="protein sequence ID" value="ENSNMLP00000021327.1"/>
    <property type="gene ID" value="ENSNMLG00000013835.1"/>
</dbReference>
<feature type="compositionally biased region" description="Polar residues" evidence="4">
    <location>
        <begin position="309"/>
        <end position="329"/>
    </location>
</feature>
<dbReference type="InterPro" id="IPR015125">
    <property type="entry name" value="53-BP1_Tudor"/>
</dbReference>
<dbReference type="Gene3D" id="3.40.50.10190">
    <property type="entry name" value="BRCT domain"/>
    <property type="match status" value="1"/>
</dbReference>
<feature type="region of interest" description="Disordered" evidence="4">
    <location>
        <begin position="415"/>
        <end position="542"/>
    </location>
</feature>
<accession>A0A8C6TGY8</accession>
<organism evidence="6 7">
    <name type="scientific">Neogobius melanostomus</name>
    <name type="common">round goby</name>
    <dbReference type="NCBI Taxonomy" id="47308"/>
    <lineage>
        <taxon>Eukaryota</taxon>
        <taxon>Metazoa</taxon>
        <taxon>Chordata</taxon>
        <taxon>Craniata</taxon>
        <taxon>Vertebrata</taxon>
        <taxon>Euteleostomi</taxon>
        <taxon>Actinopterygii</taxon>
        <taxon>Neopterygii</taxon>
        <taxon>Teleostei</taxon>
        <taxon>Neoteleostei</taxon>
        <taxon>Acanthomorphata</taxon>
        <taxon>Gobiaria</taxon>
        <taxon>Gobiiformes</taxon>
        <taxon>Gobioidei</taxon>
        <taxon>Gobiidae</taxon>
        <taxon>Benthophilinae</taxon>
        <taxon>Neogobiini</taxon>
        <taxon>Neogobius</taxon>
    </lineage>
</organism>
<feature type="compositionally biased region" description="Polar residues" evidence="4">
    <location>
        <begin position="443"/>
        <end position="478"/>
    </location>
</feature>
<feature type="compositionally biased region" description="Polar residues" evidence="4">
    <location>
        <begin position="584"/>
        <end position="604"/>
    </location>
</feature>
<proteinExistence type="predicted"/>
<feature type="region of interest" description="Disordered" evidence="4">
    <location>
        <begin position="560"/>
        <end position="614"/>
    </location>
</feature>
<reference evidence="6" key="1">
    <citation type="submission" date="2025-08" db="UniProtKB">
        <authorList>
            <consortium name="Ensembl"/>
        </authorList>
    </citation>
    <scope>IDENTIFICATION</scope>
</reference>
<feature type="region of interest" description="Disordered" evidence="4">
    <location>
        <begin position="74"/>
        <end position="111"/>
    </location>
</feature>
<keyword evidence="2" id="KW-0227">DNA damage</keyword>
<feature type="region of interest" description="Disordered" evidence="4">
    <location>
        <begin position="1"/>
        <end position="39"/>
    </location>
</feature>
<evidence type="ECO:0000256" key="4">
    <source>
        <dbReference type="SAM" id="MobiDB-lite"/>
    </source>
</evidence>
<dbReference type="PANTHER" id="PTHR15321:SF3">
    <property type="entry name" value="TP53-BINDING PROTEIN 1"/>
    <property type="match status" value="1"/>
</dbReference>
<protein>
    <submittedName>
        <fullName evidence="6">Tumor protein p53 binding protein, 1</fullName>
    </submittedName>
</protein>
<feature type="compositionally biased region" description="Low complexity" evidence="4">
    <location>
        <begin position="848"/>
        <end position="884"/>
    </location>
</feature>
<evidence type="ECO:0000313" key="6">
    <source>
        <dbReference type="Ensembl" id="ENSNMLP00000021327.1"/>
    </source>
</evidence>
<evidence type="ECO:0000256" key="2">
    <source>
        <dbReference type="ARBA" id="ARBA00022763"/>
    </source>
</evidence>
<feature type="compositionally biased region" description="Polar residues" evidence="4">
    <location>
        <begin position="518"/>
        <end position="542"/>
    </location>
</feature>
<feature type="compositionally biased region" description="Polar residues" evidence="4">
    <location>
        <begin position="375"/>
        <end position="400"/>
    </location>
</feature>
<evidence type="ECO:0000313" key="7">
    <source>
        <dbReference type="Proteomes" id="UP000694523"/>
    </source>
</evidence>
<feature type="region of interest" description="Disordered" evidence="4">
    <location>
        <begin position="1075"/>
        <end position="1133"/>
    </location>
</feature>
<dbReference type="CDD" id="cd20383">
    <property type="entry name" value="Tudor_53BP1"/>
    <property type="match status" value="1"/>
</dbReference>
<feature type="compositionally biased region" description="Low complexity" evidence="4">
    <location>
        <begin position="1087"/>
        <end position="1110"/>
    </location>
</feature>
<feature type="compositionally biased region" description="Acidic residues" evidence="4">
    <location>
        <begin position="287"/>
        <end position="303"/>
    </location>
</feature>
<dbReference type="GO" id="GO:0042393">
    <property type="term" value="F:histone binding"/>
    <property type="evidence" value="ECO:0007669"/>
    <property type="project" value="TreeGrafter"/>
</dbReference>
<feature type="compositionally biased region" description="Low complexity" evidence="4">
    <location>
        <begin position="266"/>
        <end position="277"/>
    </location>
</feature>
<feature type="compositionally biased region" description="Polar residues" evidence="4">
    <location>
        <begin position="220"/>
        <end position="230"/>
    </location>
</feature>
<dbReference type="Gene3D" id="2.30.30.140">
    <property type="match status" value="1"/>
</dbReference>
<feature type="compositionally biased region" description="Polar residues" evidence="4">
    <location>
        <begin position="487"/>
        <end position="505"/>
    </location>
</feature>
<dbReference type="Pfam" id="PF09038">
    <property type="entry name" value="53-BP1_Tudor"/>
    <property type="match status" value="1"/>
</dbReference>
<feature type="compositionally biased region" description="Polar residues" evidence="4">
    <location>
        <begin position="564"/>
        <end position="576"/>
    </location>
</feature>